<evidence type="ECO:0000313" key="1">
    <source>
        <dbReference type="EMBL" id="CAD2172489.1"/>
    </source>
</evidence>
<protein>
    <submittedName>
        <fullName evidence="1">Uncharacterized protein</fullName>
    </submittedName>
</protein>
<comment type="caution">
    <text evidence="1">The sequence shown here is derived from an EMBL/GenBank/DDBJ whole genome shotgun (WGS) entry which is preliminary data.</text>
</comment>
<dbReference type="Proteomes" id="UP000580250">
    <property type="component" value="Unassembled WGS sequence"/>
</dbReference>
<evidence type="ECO:0000313" key="2">
    <source>
        <dbReference type="Proteomes" id="UP000580250"/>
    </source>
</evidence>
<sequence length="55" mass="6803">MYMYQGWAYFAISRFASFAFSHFLARKVSHFAFRFLVQMRNLFRLFHEVNHLHLN</sequence>
<proteinExistence type="predicted"/>
<organism evidence="1 2">
    <name type="scientific">Meloidogyne enterolobii</name>
    <name type="common">Root-knot nematode worm</name>
    <name type="synonym">Meloidogyne mayaguensis</name>
    <dbReference type="NCBI Taxonomy" id="390850"/>
    <lineage>
        <taxon>Eukaryota</taxon>
        <taxon>Metazoa</taxon>
        <taxon>Ecdysozoa</taxon>
        <taxon>Nematoda</taxon>
        <taxon>Chromadorea</taxon>
        <taxon>Rhabditida</taxon>
        <taxon>Tylenchina</taxon>
        <taxon>Tylenchomorpha</taxon>
        <taxon>Tylenchoidea</taxon>
        <taxon>Meloidogynidae</taxon>
        <taxon>Meloidogyninae</taxon>
        <taxon>Meloidogyne</taxon>
    </lineage>
</organism>
<reference evidence="1 2" key="1">
    <citation type="submission" date="2020-08" db="EMBL/GenBank/DDBJ databases">
        <authorList>
            <person name="Koutsovoulos G."/>
            <person name="Danchin GJ E."/>
        </authorList>
    </citation>
    <scope>NUCLEOTIDE SEQUENCE [LARGE SCALE GENOMIC DNA]</scope>
</reference>
<dbReference type="EMBL" id="CAJEWN010000201">
    <property type="protein sequence ID" value="CAD2172489.1"/>
    <property type="molecule type" value="Genomic_DNA"/>
</dbReference>
<name>A0A6V7VBZ8_MELEN</name>
<accession>A0A6V7VBZ8</accession>
<gene>
    <name evidence="1" type="ORF">MENT_LOCUS24044</name>
</gene>
<dbReference type="AlphaFoldDB" id="A0A6V7VBZ8"/>